<keyword evidence="1" id="KW-0812">Transmembrane</keyword>
<keyword evidence="1" id="KW-0472">Membrane</keyword>
<keyword evidence="3" id="KW-1185">Reference proteome</keyword>
<reference evidence="2" key="1">
    <citation type="journal article" date="2022" name="bioRxiv">
        <title>Sequencing and chromosome-scale assembly of the giantPleurodeles waltlgenome.</title>
        <authorList>
            <person name="Brown T."/>
            <person name="Elewa A."/>
            <person name="Iarovenko S."/>
            <person name="Subramanian E."/>
            <person name="Araus A.J."/>
            <person name="Petzold A."/>
            <person name="Susuki M."/>
            <person name="Suzuki K.-i.T."/>
            <person name="Hayashi T."/>
            <person name="Toyoda A."/>
            <person name="Oliveira C."/>
            <person name="Osipova E."/>
            <person name="Leigh N.D."/>
            <person name="Simon A."/>
            <person name="Yun M.H."/>
        </authorList>
    </citation>
    <scope>NUCLEOTIDE SEQUENCE</scope>
    <source>
        <strain evidence="2">20211129_DDA</strain>
        <tissue evidence="2">Liver</tissue>
    </source>
</reference>
<protein>
    <submittedName>
        <fullName evidence="2">Uncharacterized protein</fullName>
    </submittedName>
</protein>
<comment type="caution">
    <text evidence="2">The sequence shown here is derived from an EMBL/GenBank/DDBJ whole genome shotgun (WGS) entry which is preliminary data.</text>
</comment>
<gene>
    <name evidence="2" type="ORF">NDU88_006497</name>
</gene>
<evidence type="ECO:0000313" key="2">
    <source>
        <dbReference type="EMBL" id="KAJ1174677.1"/>
    </source>
</evidence>
<name>A0AAV7TFS2_PLEWA</name>
<organism evidence="2 3">
    <name type="scientific">Pleurodeles waltl</name>
    <name type="common">Iberian ribbed newt</name>
    <dbReference type="NCBI Taxonomy" id="8319"/>
    <lineage>
        <taxon>Eukaryota</taxon>
        <taxon>Metazoa</taxon>
        <taxon>Chordata</taxon>
        <taxon>Craniata</taxon>
        <taxon>Vertebrata</taxon>
        <taxon>Euteleostomi</taxon>
        <taxon>Amphibia</taxon>
        <taxon>Batrachia</taxon>
        <taxon>Caudata</taxon>
        <taxon>Salamandroidea</taxon>
        <taxon>Salamandridae</taxon>
        <taxon>Pleurodelinae</taxon>
        <taxon>Pleurodeles</taxon>
    </lineage>
</organism>
<proteinExistence type="predicted"/>
<evidence type="ECO:0000313" key="3">
    <source>
        <dbReference type="Proteomes" id="UP001066276"/>
    </source>
</evidence>
<dbReference type="EMBL" id="JANPWB010000007">
    <property type="protein sequence ID" value="KAJ1174677.1"/>
    <property type="molecule type" value="Genomic_DNA"/>
</dbReference>
<accession>A0AAV7TFS2</accession>
<sequence>MARDQFRGRVGRIASLALQPYGRHRGGAQGLRCRVESGGWSCGLAGAHTKYEREREGRRKRLRPTLVFISLFGVFHLFVL</sequence>
<evidence type="ECO:0000256" key="1">
    <source>
        <dbReference type="SAM" id="Phobius"/>
    </source>
</evidence>
<dbReference type="Proteomes" id="UP001066276">
    <property type="component" value="Chromosome 4_1"/>
</dbReference>
<dbReference type="AlphaFoldDB" id="A0AAV7TFS2"/>
<keyword evidence="1" id="KW-1133">Transmembrane helix</keyword>
<feature type="transmembrane region" description="Helical" evidence="1">
    <location>
        <begin position="62"/>
        <end position="79"/>
    </location>
</feature>